<gene>
    <name evidence="6" type="ORF">LCGC14_2492430</name>
</gene>
<evidence type="ECO:0000256" key="3">
    <source>
        <dbReference type="ARBA" id="ARBA00022989"/>
    </source>
</evidence>
<feature type="transmembrane region" description="Helical" evidence="5">
    <location>
        <begin position="20"/>
        <end position="41"/>
    </location>
</feature>
<dbReference type="GO" id="GO:0016020">
    <property type="term" value="C:membrane"/>
    <property type="evidence" value="ECO:0007669"/>
    <property type="project" value="UniProtKB-SubCell"/>
</dbReference>
<evidence type="ECO:0000256" key="5">
    <source>
        <dbReference type="SAM" id="Phobius"/>
    </source>
</evidence>
<dbReference type="Pfam" id="PF03006">
    <property type="entry name" value="HlyIII"/>
    <property type="match status" value="1"/>
</dbReference>
<protein>
    <recommendedName>
        <fullName evidence="7">Hemolysin III family channel protein</fullName>
    </recommendedName>
</protein>
<reference evidence="6" key="1">
    <citation type="journal article" date="2015" name="Nature">
        <title>Complex archaea that bridge the gap between prokaryotes and eukaryotes.</title>
        <authorList>
            <person name="Spang A."/>
            <person name="Saw J.H."/>
            <person name="Jorgensen S.L."/>
            <person name="Zaremba-Niedzwiedzka K."/>
            <person name="Martijn J."/>
            <person name="Lind A.E."/>
            <person name="van Eijk R."/>
            <person name="Schleper C."/>
            <person name="Guy L."/>
            <person name="Ettema T.J."/>
        </authorList>
    </citation>
    <scope>NUCLEOTIDE SEQUENCE</scope>
</reference>
<name>A0A0F9B4E7_9ZZZZ</name>
<feature type="transmembrane region" description="Helical" evidence="5">
    <location>
        <begin position="83"/>
        <end position="102"/>
    </location>
</feature>
<comment type="caution">
    <text evidence="6">The sequence shown here is derived from an EMBL/GenBank/DDBJ whole genome shotgun (WGS) entry which is preliminary data.</text>
</comment>
<keyword evidence="2 5" id="KW-0812">Transmembrane</keyword>
<dbReference type="EMBL" id="LAZR01039540">
    <property type="protein sequence ID" value="KKL16749.1"/>
    <property type="molecule type" value="Genomic_DNA"/>
</dbReference>
<dbReference type="InterPro" id="IPR004254">
    <property type="entry name" value="AdipoR/HlyIII-related"/>
</dbReference>
<comment type="subcellular location">
    <subcellularLocation>
        <location evidence="1">Membrane</location>
        <topology evidence="1">Multi-pass membrane protein</topology>
    </subcellularLocation>
</comment>
<evidence type="ECO:0000256" key="2">
    <source>
        <dbReference type="ARBA" id="ARBA00022692"/>
    </source>
</evidence>
<dbReference type="AlphaFoldDB" id="A0A0F9B4E7"/>
<keyword evidence="3 5" id="KW-1133">Transmembrane helix</keyword>
<evidence type="ECO:0000313" key="6">
    <source>
        <dbReference type="EMBL" id="KKL16749.1"/>
    </source>
</evidence>
<sequence length="132" mass="14180">MNAVVLGSGYSFREEVANSVTHGLGVVLSVAGLVGLVIMAVRAGDRWMVVSMSIYGSCLITMYLASTLYHAIPAEKAKKVFKVLDHSAIYLLIAGTYTVFTLGPLRGAWGWSLFGTVWGLAIAGIVFKIFFT</sequence>
<proteinExistence type="predicted"/>
<evidence type="ECO:0008006" key="7">
    <source>
        <dbReference type="Google" id="ProtNLM"/>
    </source>
</evidence>
<feature type="transmembrane region" description="Helical" evidence="5">
    <location>
        <begin position="47"/>
        <end position="71"/>
    </location>
</feature>
<dbReference type="PANTHER" id="PTHR20855">
    <property type="entry name" value="ADIPOR/PROGESTIN RECEPTOR-RELATED"/>
    <property type="match status" value="1"/>
</dbReference>
<keyword evidence="4 5" id="KW-0472">Membrane</keyword>
<evidence type="ECO:0000256" key="4">
    <source>
        <dbReference type="ARBA" id="ARBA00023136"/>
    </source>
</evidence>
<evidence type="ECO:0000256" key="1">
    <source>
        <dbReference type="ARBA" id="ARBA00004141"/>
    </source>
</evidence>
<feature type="non-terminal residue" evidence="6">
    <location>
        <position position="132"/>
    </location>
</feature>
<dbReference type="PANTHER" id="PTHR20855:SF3">
    <property type="entry name" value="LD03007P"/>
    <property type="match status" value="1"/>
</dbReference>
<organism evidence="6">
    <name type="scientific">marine sediment metagenome</name>
    <dbReference type="NCBI Taxonomy" id="412755"/>
    <lineage>
        <taxon>unclassified sequences</taxon>
        <taxon>metagenomes</taxon>
        <taxon>ecological metagenomes</taxon>
    </lineage>
</organism>
<feature type="transmembrane region" description="Helical" evidence="5">
    <location>
        <begin position="108"/>
        <end position="131"/>
    </location>
</feature>
<accession>A0A0F9B4E7</accession>